<reference evidence="2 3" key="1">
    <citation type="submission" date="2019-05" db="EMBL/GenBank/DDBJ databases">
        <title>Pseudorhodobacter turbinis sp. nov., isolated from the gut of the Korean turban shell.</title>
        <authorList>
            <person name="Jeong Y.-S."/>
            <person name="Kang W.-R."/>
            <person name="Bae J.-W."/>
        </authorList>
    </citation>
    <scope>NUCLEOTIDE SEQUENCE [LARGE SCALE GENOMIC DNA]</scope>
    <source>
        <strain evidence="2 3">S12M18</strain>
    </source>
</reference>
<protein>
    <submittedName>
        <fullName evidence="2">Glycosyltransferase family 77 protein</fullName>
    </submittedName>
</protein>
<organism evidence="2 3">
    <name type="scientific">Pseudorhodobacter turbinis</name>
    <dbReference type="NCBI Taxonomy" id="2500533"/>
    <lineage>
        <taxon>Bacteria</taxon>
        <taxon>Pseudomonadati</taxon>
        <taxon>Pseudomonadota</taxon>
        <taxon>Alphaproteobacteria</taxon>
        <taxon>Rhodobacterales</taxon>
        <taxon>Paracoccaceae</taxon>
        <taxon>Pseudorhodobacter</taxon>
    </lineage>
</organism>
<dbReference type="RefSeq" id="WP_137193031.1">
    <property type="nucleotide sequence ID" value="NZ_CP039964.1"/>
</dbReference>
<keyword evidence="3" id="KW-1185">Reference proteome</keyword>
<dbReference type="Pfam" id="PF03407">
    <property type="entry name" value="Nucleotid_trans"/>
    <property type="match status" value="1"/>
</dbReference>
<dbReference type="KEGG" id="pseb:EOK75_05920"/>
<proteinExistence type="predicted"/>
<evidence type="ECO:0000259" key="1">
    <source>
        <dbReference type="Pfam" id="PF03407"/>
    </source>
</evidence>
<dbReference type="EMBL" id="CP039964">
    <property type="protein sequence ID" value="QCO55350.1"/>
    <property type="molecule type" value="Genomic_DNA"/>
</dbReference>
<dbReference type="OrthoDB" id="7828549at2"/>
<sequence length="256" mass="28574">MTQNSFRILLCADAGFFHFLPSLEENILKRQGEYPVIYDLGMTPAQVACLKSEVIKVTPPDRYKLQASSGAIKATHKPRCIQHFLENYAQDVLYIDADVVVLETIYSDEFLGGDLCVTPRHPIELRSPSPFLNGTLNSGVIFFKNTPAVQKVVKFWEAECGIDDKSDQMALSDVLEDADIKAGPGVGHAHGLTIQKLPAAIYNDVSCSTGKLWHFKNAGRRSSKKNKRAATIFFANNAPWSMHLWLSCQRRFRAQA</sequence>
<dbReference type="GO" id="GO:0016740">
    <property type="term" value="F:transferase activity"/>
    <property type="evidence" value="ECO:0007669"/>
    <property type="project" value="UniProtKB-KW"/>
</dbReference>
<accession>A0A4P8EEA1</accession>
<dbReference type="SUPFAM" id="SSF53448">
    <property type="entry name" value="Nucleotide-diphospho-sugar transferases"/>
    <property type="match status" value="1"/>
</dbReference>
<dbReference type="InterPro" id="IPR005069">
    <property type="entry name" value="Nucl-diP-sugar_transferase"/>
</dbReference>
<feature type="domain" description="Nucleotide-diphospho-sugar transferase" evidence="1">
    <location>
        <begin position="76"/>
        <end position="213"/>
    </location>
</feature>
<name>A0A4P8EEA1_9RHOB</name>
<dbReference type="InterPro" id="IPR029044">
    <property type="entry name" value="Nucleotide-diphossugar_trans"/>
</dbReference>
<dbReference type="AlphaFoldDB" id="A0A4P8EEA1"/>
<dbReference type="Proteomes" id="UP000298631">
    <property type="component" value="Chromosome"/>
</dbReference>
<evidence type="ECO:0000313" key="3">
    <source>
        <dbReference type="Proteomes" id="UP000298631"/>
    </source>
</evidence>
<evidence type="ECO:0000313" key="2">
    <source>
        <dbReference type="EMBL" id="QCO55350.1"/>
    </source>
</evidence>
<keyword evidence="2" id="KW-0808">Transferase</keyword>
<gene>
    <name evidence="2" type="ORF">EOK75_05920</name>
</gene>